<dbReference type="EMBL" id="LR729975">
    <property type="protein sequence ID" value="VWP02157.1"/>
    <property type="molecule type" value="Genomic_DNA"/>
</dbReference>
<protein>
    <submittedName>
        <fullName evidence="1">F-actin-capping protein subunit alpha</fullName>
    </submittedName>
</protein>
<organism evidence="1">
    <name type="scientific">Ganoderma boninense</name>
    <dbReference type="NCBI Taxonomy" id="34458"/>
    <lineage>
        <taxon>Eukaryota</taxon>
        <taxon>Fungi</taxon>
        <taxon>Dikarya</taxon>
        <taxon>Basidiomycota</taxon>
        <taxon>Agaricomycotina</taxon>
        <taxon>Agaricomycetes</taxon>
        <taxon>Polyporales</taxon>
        <taxon>Polyporaceae</taxon>
        <taxon>Ganoderma</taxon>
    </lineage>
</organism>
<name>A0A5K1K743_9APHY</name>
<proteinExistence type="predicted"/>
<evidence type="ECO:0000313" key="1">
    <source>
        <dbReference type="EMBL" id="VWP02157.1"/>
    </source>
</evidence>
<reference evidence="1" key="1">
    <citation type="submission" date="2019-10" db="EMBL/GenBank/DDBJ databases">
        <authorList>
            <person name="Nor Muhammad N."/>
        </authorList>
    </citation>
    <scope>NUCLEOTIDE SEQUENCE</scope>
</reference>
<dbReference type="AlphaFoldDB" id="A0A5K1K743"/>
<sequence length="152" mass="17748">MEVAGYKVEQLRSKYEYSKALEAARIYAKDKMNYFHMWTLYVPRDCETATGPTSIDCPTYRDGPEDIESLEVCVLCCSAPSAYCRRISEAQYQWLKHVMGKEPRWYPIGTWEYEDVEDELWGEKECCPKRGGLIHLVDLETGTWKNRKVEGK</sequence>
<gene>
    <name evidence="1" type="primary">M7THD3</name>
</gene>
<accession>A0A5K1K743</accession>